<sequence length="96" mass="11189">MKKDIKLTYLKKATKFLSKNKSTLTEEQVDILVIKFIKSKIYNIQTNIDYKQMSGTISNIYRIRKANIRIIVSLEDDEVIIEAIITDIGFRGDVYK</sequence>
<reference evidence="1" key="1">
    <citation type="submission" date="2016-10" db="EMBL/GenBank/DDBJ databases">
        <authorList>
            <person name="de Groot N.N."/>
        </authorList>
    </citation>
    <scope>NUCLEOTIDE SEQUENCE</scope>
</reference>
<dbReference type="EMBL" id="FPHF01000046">
    <property type="protein sequence ID" value="SFV59077.1"/>
    <property type="molecule type" value="Genomic_DNA"/>
</dbReference>
<accession>A0A1W1C028</accession>
<organism evidence="1">
    <name type="scientific">hydrothermal vent metagenome</name>
    <dbReference type="NCBI Taxonomy" id="652676"/>
    <lineage>
        <taxon>unclassified sequences</taxon>
        <taxon>metagenomes</taxon>
        <taxon>ecological metagenomes</taxon>
    </lineage>
</organism>
<dbReference type="SUPFAM" id="SSF143011">
    <property type="entry name" value="RelE-like"/>
    <property type="match status" value="1"/>
</dbReference>
<proteinExistence type="predicted"/>
<evidence type="ECO:0000313" key="1">
    <source>
        <dbReference type="EMBL" id="SFV59077.1"/>
    </source>
</evidence>
<protein>
    <recommendedName>
        <fullName evidence="2">RelE/StbE replicon stabilization toxin</fullName>
    </recommendedName>
</protein>
<gene>
    <name evidence="1" type="ORF">MNB_SM-4-980</name>
</gene>
<dbReference type="AlphaFoldDB" id="A0A1W1C028"/>
<dbReference type="InterPro" id="IPR035093">
    <property type="entry name" value="RelE/ParE_toxin_dom_sf"/>
</dbReference>
<name>A0A1W1C028_9ZZZZ</name>
<dbReference type="Gene3D" id="3.30.2310.20">
    <property type="entry name" value="RelE-like"/>
    <property type="match status" value="1"/>
</dbReference>
<evidence type="ECO:0008006" key="2">
    <source>
        <dbReference type="Google" id="ProtNLM"/>
    </source>
</evidence>